<organism evidence="4 5">
    <name type="scientific">Hephaestia caeni</name>
    <dbReference type="NCBI Taxonomy" id="645617"/>
    <lineage>
        <taxon>Bacteria</taxon>
        <taxon>Pseudomonadati</taxon>
        <taxon>Pseudomonadota</taxon>
        <taxon>Alphaproteobacteria</taxon>
        <taxon>Sphingomonadales</taxon>
        <taxon>Sphingomonadaceae</taxon>
        <taxon>Hephaestia</taxon>
    </lineage>
</organism>
<proteinExistence type="predicted"/>
<dbReference type="PROSITE" id="PS51257">
    <property type="entry name" value="PROKAR_LIPOPROTEIN"/>
    <property type="match status" value="1"/>
</dbReference>
<comment type="caution">
    <text evidence="4">The sequence shown here is derived from an EMBL/GenBank/DDBJ whole genome shotgun (WGS) entry which is preliminary data.</text>
</comment>
<accession>A0A397P3N1</accession>
<dbReference type="PANTHER" id="PTHR23422">
    <property type="entry name" value="DIPEPTIDYL PEPTIDASE III-RELATED"/>
    <property type="match status" value="1"/>
</dbReference>
<keyword evidence="2" id="KW-0378">Hydrolase</keyword>
<feature type="signal peptide" evidence="3">
    <location>
        <begin position="1"/>
        <end position="21"/>
    </location>
</feature>
<dbReference type="EMBL" id="QXDC01000003">
    <property type="protein sequence ID" value="RIA43852.1"/>
    <property type="molecule type" value="Genomic_DNA"/>
</dbReference>
<gene>
    <name evidence="4" type="ORF">DFR49_2083</name>
</gene>
<dbReference type="GO" id="GO:0008239">
    <property type="term" value="F:dipeptidyl-peptidase activity"/>
    <property type="evidence" value="ECO:0007669"/>
    <property type="project" value="TreeGrafter"/>
</dbReference>
<dbReference type="Pfam" id="PF03571">
    <property type="entry name" value="Peptidase_M49"/>
    <property type="match status" value="1"/>
</dbReference>
<sequence length="558" mass="61493">MRRALFLALLATAACSGPTSTDNNTAATEAVASHAYLTAERAKVARIDMAPRTDFLTDEERQVVNLLIEASDLMSQIYLRQVAVDNPETRAAIDAAKGGDHDLLLNLFDLNFGPWNRFDENKPFWGGKPWPEGAGFYPTDMTRDDYDQWLAKHPQDKEAFASLYTVIRRTPEGGLKAVPYSVEYKEWLEPAAALLDKAAAITTNPSLKKFLSLRAKAFRTDDYYASELAWMDLKDTPIEIAIGPYEVYTDRLFGQKAAFESFVTLKDPEESAALAKYKAYLKDMEANLPVPDAYKNFKRGFESPIAVAEQVHGGGDNVPGSQTIAFNLPNDERVREAKGAKKVILSNVLGAKYDRVLAPMAPLVLVGDQARLVVKKYMQLETLFHELSHSLGPGTITVDGRQTTVNDELKEQASAIEEGKADVMGAYNILFMMAKGELPAAEKNQLLATYFTGIFRAMRFGAAEAHGHGAAMQYGYLKAKGAFTWDGAAKRYRIDDAKMEAGIRDLVHDIVLLQGNGDYAGVKAFMARYAVLDEQAEAVIGSMKDIPVDIQPAYPGKV</sequence>
<protein>
    <submittedName>
        <fullName evidence="4">Peptidase M49-like protein</fullName>
    </submittedName>
</protein>
<dbReference type="Proteomes" id="UP000266568">
    <property type="component" value="Unassembled WGS sequence"/>
</dbReference>
<evidence type="ECO:0000256" key="2">
    <source>
        <dbReference type="ARBA" id="ARBA00022801"/>
    </source>
</evidence>
<dbReference type="Gene3D" id="3.30.540.30">
    <property type="match status" value="1"/>
</dbReference>
<reference evidence="4 5" key="1">
    <citation type="submission" date="2018-08" db="EMBL/GenBank/DDBJ databases">
        <title>Genomic Encyclopedia of Type Strains, Phase IV (KMG-IV): sequencing the most valuable type-strain genomes for metagenomic binning, comparative biology and taxonomic classification.</title>
        <authorList>
            <person name="Goeker M."/>
        </authorList>
    </citation>
    <scope>NUCLEOTIDE SEQUENCE [LARGE SCALE GENOMIC DNA]</scope>
    <source>
        <strain evidence="4 5">DSM 25527</strain>
    </source>
</reference>
<dbReference type="PANTHER" id="PTHR23422:SF9">
    <property type="entry name" value="ZN-DEPENDENT HYDROLASE"/>
    <property type="match status" value="1"/>
</dbReference>
<evidence type="ECO:0000256" key="3">
    <source>
        <dbReference type="SAM" id="SignalP"/>
    </source>
</evidence>
<evidence type="ECO:0000256" key="1">
    <source>
        <dbReference type="ARBA" id="ARBA00022723"/>
    </source>
</evidence>
<keyword evidence="3" id="KW-0732">Signal</keyword>
<dbReference type="GO" id="GO:0046872">
    <property type="term" value="F:metal ion binding"/>
    <property type="evidence" value="ECO:0007669"/>
    <property type="project" value="UniProtKB-KW"/>
</dbReference>
<dbReference type="OrthoDB" id="9812747at2"/>
<keyword evidence="1" id="KW-0479">Metal-binding</keyword>
<dbReference type="GO" id="GO:0005737">
    <property type="term" value="C:cytoplasm"/>
    <property type="evidence" value="ECO:0007669"/>
    <property type="project" value="TreeGrafter"/>
</dbReference>
<dbReference type="RefSeq" id="WP_119035654.1">
    <property type="nucleotide sequence ID" value="NZ_QXDC01000003.1"/>
</dbReference>
<evidence type="ECO:0000313" key="4">
    <source>
        <dbReference type="EMBL" id="RIA43852.1"/>
    </source>
</evidence>
<evidence type="ECO:0000313" key="5">
    <source>
        <dbReference type="Proteomes" id="UP000266568"/>
    </source>
</evidence>
<keyword evidence="5" id="KW-1185">Reference proteome</keyword>
<dbReference type="AlphaFoldDB" id="A0A397P3N1"/>
<dbReference type="InterPro" id="IPR039461">
    <property type="entry name" value="Peptidase_M49"/>
</dbReference>
<name>A0A397P3N1_9SPHN</name>
<feature type="chain" id="PRO_5017369125" evidence="3">
    <location>
        <begin position="22"/>
        <end position="558"/>
    </location>
</feature>